<dbReference type="InterPro" id="IPR050742">
    <property type="entry name" value="Helicase_Restrict-Modif_Enz"/>
</dbReference>
<dbReference type="GO" id="GO:0016787">
    <property type="term" value="F:hydrolase activity"/>
    <property type="evidence" value="ECO:0007669"/>
    <property type="project" value="InterPro"/>
</dbReference>
<feature type="domain" description="Helicase C-terminal" evidence="2">
    <location>
        <begin position="259"/>
        <end position="429"/>
    </location>
</feature>
<evidence type="ECO:0000313" key="3">
    <source>
        <dbReference type="EMBL" id="CAD0359357.1"/>
    </source>
</evidence>
<gene>
    <name evidence="3" type="ORF">CFBP8129_43730</name>
</gene>
<dbReference type="CDD" id="cd18785">
    <property type="entry name" value="SF2_C"/>
    <property type="match status" value="1"/>
</dbReference>
<dbReference type="InterPro" id="IPR001650">
    <property type="entry name" value="Helicase_C-like"/>
</dbReference>
<dbReference type="Gene3D" id="3.40.50.300">
    <property type="entry name" value="P-loop containing nucleotide triphosphate hydrolases"/>
    <property type="match status" value="2"/>
</dbReference>
<dbReference type="AlphaFoldDB" id="A0A6V7F7S4"/>
<proteinExistence type="predicted"/>
<dbReference type="GO" id="GO:0005524">
    <property type="term" value="F:ATP binding"/>
    <property type="evidence" value="ECO:0007669"/>
    <property type="project" value="InterPro"/>
</dbReference>
<name>A0A6V7F7S4_9XANT</name>
<dbReference type="GO" id="GO:0003677">
    <property type="term" value="F:DNA binding"/>
    <property type="evidence" value="ECO:0007669"/>
    <property type="project" value="InterPro"/>
</dbReference>
<dbReference type="EMBL" id="LR828253">
    <property type="protein sequence ID" value="CAD0359364.1"/>
    <property type="molecule type" value="Genomic_DNA"/>
</dbReference>
<dbReference type="PROSITE" id="PS51192">
    <property type="entry name" value="HELICASE_ATP_BIND_1"/>
    <property type="match status" value="1"/>
</dbReference>
<dbReference type="CDD" id="cd17926">
    <property type="entry name" value="DEXHc_RE"/>
    <property type="match status" value="1"/>
</dbReference>
<organism evidence="3">
    <name type="scientific">Xanthomonas hortorum pv. gardneri</name>
    <dbReference type="NCBI Taxonomy" id="2754056"/>
    <lineage>
        <taxon>Bacteria</taxon>
        <taxon>Pseudomonadati</taxon>
        <taxon>Pseudomonadota</taxon>
        <taxon>Gammaproteobacteria</taxon>
        <taxon>Lysobacterales</taxon>
        <taxon>Lysobacteraceae</taxon>
        <taxon>Xanthomonas</taxon>
    </lineage>
</organism>
<evidence type="ECO:0000259" key="2">
    <source>
        <dbReference type="PROSITE" id="PS51194"/>
    </source>
</evidence>
<evidence type="ECO:0000259" key="1">
    <source>
        <dbReference type="PROSITE" id="PS51192"/>
    </source>
</evidence>
<dbReference type="GO" id="GO:0005829">
    <property type="term" value="C:cytosol"/>
    <property type="evidence" value="ECO:0007669"/>
    <property type="project" value="TreeGrafter"/>
</dbReference>
<dbReference type="InterPro" id="IPR027417">
    <property type="entry name" value="P-loop_NTPase"/>
</dbReference>
<dbReference type="PANTHER" id="PTHR47396">
    <property type="entry name" value="TYPE I RESTRICTION ENZYME ECOKI R PROTEIN"/>
    <property type="match status" value="1"/>
</dbReference>
<dbReference type="InterPro" id="IPR014001">
    <property type="entry name" value="Helicase_ATP-bd"/>
</dbReference>
<dbReference type="SMART" id="SM00487">
    <property type="entry name" value="DEXDc"/>
    <property type="match status" value="1"/>
</dbReference>
<feature type="domain" description="Helicase ATP-binding" evidence="1">
    <location>
        <begin position="50"/>
        <end position="219"/>
    </location>
</feature>
<reference evidence="3" key="1">
    <citation type="submission" date="2020-07" db="EMBL/GenBank/DDBJ databases">
        <authorList>
            <person name="Pothier F. J."/>
        </authorList>
    </citation>
    <scope>NUCLEOTIDE SEQUENCE</scope>
    <source>
        <strain evidence="3">CFBP 8129</strain>
    </source>
</reference>
<dbReference type="PANTHER" id="PTHR47396:SF1">
    <property type="entry name" value="ATP-DEPENDENT HELICASE IRC3-RELATED"/>
    <property type="match status" value="1"/>
</dbReference>
<dbReference type="EMBL" id="LR828253">
    <property type="protein sequence ID" value="CAD0359357.1"/>
    <property type="molecule type" value="Genomic_DNA"/>
</dbReference>
<protein>
    <recommendedName>
        <fullName evidence="4">UvrABC system protein B</fullName>
    </recommendedName>
</protein>
<dbReference type="RefSeq" id="WP_006452675.1">
    <property type="nucleotide sequence ID" value="NZ_CP018728.1"/>
</dbReference>
<dbReference type="PROSITE" id="PS51194">
    <property type="entry name" value="HELICASE_CTER"/>
    <property type="match status" value="1"/>
</dbReference>
<dbReference type="InterPro" id="IPR006935">
    <property type="entry name" value="Helicase/UvrB_N"/>
</dbReference>
<dbReference type="Pfam" id="PF00271">
    <property type="entry name" value="Helicase_C"/>
    <property type="match status" value="1"/>
</dbReference>
<accession>A0A6V7F7S4</accession>
<dbReference type="Pfam" id="PF04851">
    <property type="entry name" value="ResIII"/>
    <property type="match status" value="1"/>
</dbReference>
<sequence length="539" mass="59500">MDIDFDFYTKNAVYKSWADHRLVFSVANAEAGLTGFRLPQRAAAFAVLSHLDISPAKPAIVVMPTGTGKTDTIFALMLAGLFKRTLLVVPSDALRSQMSERLESLSTLRQIEVVTDQLLSPKVHLAAGLSGALDLSAIEAANVTVATPDTLALLQPDALRQVMGLFTHVVFDEAHHVVADTWERIRAAADGKPTLYFTATPFRLDDQRISGRIVFNYTLRQAQRDGYFQEIEFHPIREYREEMADEAIAKKAFALLQQDLEDGFDHILLARCSAIEKAKAVAAIYARLSDGTDLNPVLLHSKIKGLAERRKDVIDRKCRIVICVNMLGEGFDLPELKLAAIHDQHRSPAVTLQFIGRLTRVSSKLGPAKFVANIANQRIDGEMQSLYASDADWGMIIREVSETKIGREVERQEFEAKFEGNDDAEKIVSLNPKPNTSAIAYRVNPSAWMPKNVAKLKGRGEALELSSVGGDDSIVMAVTKQTTPVEWADSASVMTTTWNLYLAYYRTADRTLFATCSGDEAQLARFVNLGPVNTNGPSD</sequence>
<dbReference type="SUPFAM" id="SSF52540">
    <property type="entry name" value="P-loop containing nucleoside triphosphate hydrolases"/>
    <property type="match status" value="1"/>
</dbReference>
<evidence type="ECO:0008006" key="4">
    <source>
        <dbReference type="Google" id="ProtNLM"/>
    </source>
</evidence>